<evidence type="ECO:0000313" key="5">
    <source>
        <dbReference type="EMBL" id="MBO8196593.1"/>
    </source>
</evidence>
<accession>A0ABS3XMF8</accession>
<evidence type="ECO:0000259" key="4">
    <source>
        <dbReference type="Pfam" id="PF25863"/>
    </source>
</evidence>
<dbReference type="EMBL" id="JADKMA010000354">
    <property type="protein sequence ID" value="MBO8196593.1"/>
    <property type="molecule type" value="Genomic_DNA"/>
</dbReference>
<reference evidence="5 6" key="1">
    <citation type="submission" date="2020-11" db="EMBL/GenBank/DDBJ databases">
        <title>Streptomyces spirodelae sp. nov., isolated from duckweed.</title>
        <authorList>
            <person name="Saimee Y."/>
            <person name="Duangmal K."/>
        </authorList>
    </citation>
    <scope>NUCLEOTIDE SEQUENCE [LARGE SCALE GENOMIC DNA]</scope>
    <source>
        <strain evidence="5 6">S16-07</strain>
    </source>
</reference>
<dbReference type="Pfam" id="PF25862">
    <property type="entry name" value="PglZ_1st"/>
    <property type="match status" value="1"/>
</dbReference>
<dbReference type="InterPro" id="IPR058882">
    <property type="entry name" value="PglZ_C"/>
</dbReference>
<feature type="domain" description="Alkaline phosphatase-like protein PglZ C-terminal" evidence="4">
    <location>
        <begin position="887"/>
        <end position="991"/>
    </location>
</feature>
<evidence type="ECO:0000259" key="3">
    <source>
        <dbReference type="Pfam" id="PF25862"/>
    </source>
</evidence>
<dbReference type="InterPro" id="IPR047992">
    <property type="entry name" value="BREX_PglZ"/>
</dbReference>
<keyword evidence="6" id="KW-1185">Reference proteome</keyword>
<comment type="caution">
    <text evidence="5">The sequence shown here is derived from an EMBL/GenBank/DDBJ whole genome shotgun (WGS) entry which is preliminary data.</text>
</comment>
<feature type="domain" description="Alkaline phosphatase-like protein PglZ N-terminal" evidence="3">
    <location>
        <begin position="41"/>
        <end position="139"/>
    </location>
</feature>
<name>A0ABS3XMF8_9ACTN</name>
<proteinExistence type="predicted"/>
<dbReference type="InterPro" id="IPR058880">
    <property type="entry name" value="PglZ_N"/>
</dbReference>
<evidence type="ECO:0000313" key="6">
    <source>
        <dbReference type="Proteomes" id="UP001519064"/>
    </source>
</evidence>
<dbReference type="Pfam" id="PF25863">
    <property type="entry name" value="PglZ_C"/>
    <property type="match status" value="1"/>
</dbReference>
<evidence type="ECO:0000259" key="2">
    <source>
        <dbReference type="Pfam" id="PF25861"/>
    </source>
</evidence>
<dbReference type="NCBIfam" id="NF033446">
    <property type="entry name" value="BREX_PglZ_2"/>
    <property type="match status" value="1"/>
</dbReference>
<evidence type="ECO:0000256" key="1">
    <source>
        <dbReference type="SAM" id="MobiDB-lite"/>
    </source>
</evidence>
<sequence length="992" mass="106479">MRPLRSVGGSWNERNEACAVTTTTSTSAEATTSAVRLNAATIAQYLASQPGLSPGKRRAVLLRAAPRWDGPAELAWGEHRQASVATAPSPLAAYELVLAHRAPAAPGPDVLVVLTDREEAELGPDLLAKVHRHRVNAVDTWDVVRESFGAVSTDRRLVDENWAAEALLDATPPSGWPRLRGGVLSRDKALSELTLRRLGIGRYDPDRDQPHALSASGDELDIHTLLHWSLASGGPDRYLALRAPERAGIAAFLGSSDQAGQAGRTLLALVEAGHGPDAVAFGLVCAALWVHADAAADAENYRARGRAERWFGEEPPAQGEALDALVAAFGRSCEEFVSGLLLTGRSSYGDSAAAARRLSGSVHDRAAFLARQFGAEEATRTSPLLAAGLEARFTAVGEALLTGRQDRIAQAVAALDDHRLAPEPDTRPRIERACMAQRLTRWLTARPEVEDEAESHSVRDAVSQHVSDTGWVDLALDHIESGGDPDATLRSAYDALGASVRARRRDIDRHFARSLAAWTAGGRPPEDMLTVETFLPKVVAPVVKAGERRVLLVVLDGMSAAIAAQLGEELREHWVEYDPLPKAKGIPVRRAMAAALPTVTAVSRTSLFAARLMTGTQVDEKRLFPEHRFWGEEEAAVFHKDDLRGDTSGAPLGPELHEALISDRTHVAVVLNTIDDRLATEQKLGDGAWRLGDIGRLRDLLRFAAAQGRAVILTSDHGHVIDRHGVRVEAGPDHVESARHRSGRGPLAETEIALSGPRVVAPEPGGDIVALWDADSRYTSRKAGYHGGASLAEVAIPVLAFLPFGAVPPSGWRELGSQQPPWWSLTSVDSDRTEGRPAAAAAPVKKKTPKQARTDAELARSHDSLFEVSLIPSESDGALLSHHLVSPNDALVSGLMSSEVFVAQVELLARKPRQAELARVEKAVRALLDAGGTLPVTALAQRISLPATRAADGFAAVLRQLLNHDGVQVLETLPDGRTLRLHPGLLRDQFEL</sequence>
<organism evidence="5 6">
    <name type="scientific">Streptomyces oryzae</name>
    <dbReference type="NCBI Taxonomy" id="1434886"/>
    <lineage>
        <taxon>Bacteria</taxon>
        <taxon>Bacillati</taxon>
        <taxon>Actinomycetota</taxon>
        <taxon>Actinomycetes</taxon>
        <taxon>Kitasatosporales</taxon>
        <taxon>Streptomycetaceae</taxon>
        <taxon>Streptomyces</taxon>
    </lineage>
</organism>
<dbReference type="InterPro" id="IPR017850">
    <property type="entry name" value="Alkaline_phosphatase_core_sf"/>
</dbReference>
<protein>
    <submittedName>
        <fullName evidence="5">BREX-2 system phosphatase PglZ</fullName>
    </submittedName>
</protein>
<dbReference type="Pfam" id="PF25861">
    <property type="entry name" value="PglZ_2nd"/>
    <property type="match status" value="1"/>
</dbReference>
<dbReference type="Proteomes" id="UP001519064">
    <property type="component" value="Unassembled WGS sequence"/>
</dbReference>
<feature type="domain" description="Alkaline phosphatase-like protein PglZ second" evidence="2">
    <location>
        <begin position="221"/>
        <end position="384"/>
    </location>
</feature>
<dbReference type="InterPro" id="IPR058881">
    <property type="entry name" value="PglZ_2nd"/>
</dbReference>
<feature type="region of interest" description="Disordered" evidence="1">
    <location>
        <begin position="829"/>
        <end position="858"/>
    </location>
</feature>
<dbReference type="SUPFAM" id="SSF53649">
    <property type="entry name" value="Alkaline phosphatase-like"/>
    <property type="match status" value="1"/>
</dbReference>
<dbReference type="Pfam" id="PF08665">
    <property type="entry name" value="PglZ"/>
    <property type="match status" value="1"/>
</dbReference>
<gene>
    <name evidence="5" type="primary">pglZ</name>
    <name evidence="5" type="ORF">ITI46_33930</name>
</gene>